<comment type="caution">
    <text evidence="2">The sequence shown here is derived from an EMBL/GenBank/DDBJ whole genome shotgun (WGS) entry which is preliminary data.</text>
</comment>
<dbReference type="RefSeq" id="WP_028372592.1">
    <property type="nucleotide sequence ID" value="NZ_CAAAJD010000003.1"/>
</dbReference>
<dbReference type="eggNOG" id="COG2334">
    <property type="taxonomic scope" value="Bacteria"/>
</dbReference>
<sequence>MNNRRPSKLANKHWSQAFFTEIIISVQPLQGSYQHQTDIIELQDHSKWVCKTFSKHSWLGTSSPSQIAFTASLTVLVAAKLGSTFAPVFSACLEPNAANSSSRLIFPYCEGRVTDAVTEIQAFKLGGVLAQLHALRLPQDKAKMLPEIQLPATGTYPAWVSTLVEHCNKYHDYDAENMVVSHRDIHLHNVVWKNEDTPHLIDWESAGLIHPFVELIGLASNCSGLAVLIFDKKLFQAALAGYANDAKQLPRGDNILWGLTLHTWLLWYAYALSQGWQENARQTLQTINFIRGKLRELKRIYIEAARDLPNG</sequence>
<dbReference type="Pfam" id="PF01636">
    <property type="entry name" value="APH"/>
    <property type="match status" value="1"/>
</dbReference>
<protein>
    <submittedName>
        <fullName evidence="2">Putative aminoglycoside phosphotransferase</fullName>
    </submittedName>
</protein>
<accession>A0A0W0VPU2</accession>
<evidence type="ECO:0000313" key="2">
    <source>
        <dbReference type="EMBL" id="KTD22180.1"/>
    </source>
</evidence>
<evidence type="ECO:0000259" key="1">
    <source>
        <dbReference type="Pfam" id="PF01636"/>
    </source>
</evidence>
<dbReference type="STRING" id="45067.Llan_1443"/>
<keyword evidence="3" id="KW-1185">Reference proteome</keyword>
<dbReference type="Gene3D" id="3.90.1200.10">
    <property type="match status" value="1"/>
</dbReference>
<feature type="domain" description="Aminoglycoside phosphotransferase" evidence="1">
    <location>
        <begin position="36"/>
        <end position="223"/>
    </location>
</feature>
<evidence type="ECO:0000313" key="3">
    <source>
        <dbReference type="Proteomes" id="UP000054869"/>
    </source>
</evidence>
<dbReference type="InterPro" id="IPR002575">
    <property type="entry name" value="Aminoglycoside_PTrfase"/>
</dbReference>
<dbReference type="GO" id="GO:0016740">
    <property type="term" value="F:transferase activity"/>
    <property type="evidence" value="ECO:0007669"/>
    <property type="project" value="UniProtKB-KW"/>
</dbReference>
<dbReference type="OrthoDB" id="179763at2"/>
<dbReference type="PATRIC" id="fig|45067.4.peg.1510"/>
<dbReference type="SUPFAM" id="SSF56112">
    <property type="entry name" value="Protein kinase-like (PK-like)"/>
    <property type="match status" value="1"/>
</dbReference>
<dbReference type="Proteomes" id="UP000054869">
    <property type="component" value="Unassembled WGS sequence"/>
</dbReference>
<dbReference type="EMBL" id="LNYI01000028">
    <property type="protein sequence ID" value="KTD22180.1"/>
    <property type="molecule type" value="Genomic_DNA"/>
</dbReference>
<proteinExistence type="predicted"/>
<dbReference type="AlphaFoldDB" id="A0A0W0VPU2"/>
<reference evidence="2 3" key="1">
    <citation type="submission" date="2015-11" db="EMBL/GenBank/DDBJ databases">
        <title>Genomic analysis of 38 Legionella species identifies large and diverse effector repertoires.</title>
        <authorList>
            <person name="Burstein D."/>
            <person name="Amaro F."/>
            <person name="Zusman T."/>
            <person name="Lifshitz Z."/>
            <person name="Cohen O."/>
            <person name="Gilbert J.A."/>
            <person name="Pupko T."/>
            <person name="Shuman H.A."/>
            <person name="Segal G."/>
        </authorList>
    </citation>
    <scope>NUCLEOTIDE SEQUENCE [LARGE SCALE GENOMIC DNA]</scope>
    <source>
        <strain evidence="2 3">ATCC 49751</strain>
    </source>
</reference>
<dbReference type="InterPro" id="IPR011009">
    <property type="entry name" value="Kinase-like_dom_sf"/>
</dbReference>
<gene>
    <name evidence="2" type="ORF">Llan_1443</name>
</gene>
<organism evidence="2 3">
    <name type="scientific">Legionella lansingensis</name>
    <dbReference type="NCBI Taxonomy" id="45067"/>
    <lineage>
        <taxon>Bacteria</taxon>
        <taxon>Pseudomonadati</taxon>
        <taxon>Pseudomonadota</taxon>
        <taxon>Gammaproteobacteria</taxon>
        <taxon>Legionellales</taxon>
        <taxon>Legionellaceae</taxon>
        <taxon>Legionella</taxon>
    </lineage>
</organism>
<name>A0A0W0VPU2_9GAMM</name>
<keyword evidence="2" id="KW-0808">Transferase</keyword>